<dbReference type="EMBL" id="LR828257">
    <property type="protein sequence ID" value="CAD0302252.1"/>
    <property type="molecule type" value="Genomic_DNA"/>
</dbReference>
<dbReference type="RefSeq" id="WP_229015306.1">
    <property type="nucleotide sequence ID" value="NZ_CP060399.1"/>
</dbReference>
<evidence type="ECO:0000256" key="1">
    <source>
        <dbReference type="SAM" id="MobiDB-lite"/>
    </source>
</evidence>
<sequence length="611" mass="65035">MKAVLARSHSLSSLDHIRQPESGTDNNSGLAPDAQLSHSVYRQSEDSRLPTTRPPQRRGVSLRPASPEAAGQGSGRTDNNGLETPLLTSLAAFQKPGHVGSVRRESGRLVSDNPVVHALLSFAQADQPFPSQAASIEGVRLEMASRRDPEKALEEFKDAFTVETAQLMPTADSSERTAEQIDADIHIPLLLKAIERGSAAFGPSALIEMADGSQISAKAFLASCAPDVMSNDDVLSAFINQKLKGDEDLQVRLGAQELLHVATKKEFQLGGLAGSIGVSSMLGSAWELGASELLKKAIFGKNFSPSQYALQLAGIDSVPPLIIETMDTMCVLAIIKGMKGEDWSMRDLLPKAMKAGAISSVVSFPNNVLQYAGFKSGLGDLAANTTTTEAAIFGAASGIPPEVKESEELMRAGLFQSIKDGVMAHPGENMGPEEAIEQMTRHALDIAPGESTAVKSMGLASIVGMIPLIASDKATGLLSEKVLRIFRSAVFNPIEAIALNALALGGRVHVPGLFESDNAKHARVVQTILTRASEHMESEEREITAEELHQILAPRSEFLRHVGTAIVKGMNASFEALPALARKLGYGETPLAERIPYQDLAVSDTAHQPAP</sequence>
<dbReference type="EMBL" id="LR828257">
    <property type="protein sequence ID" value="CAD0302248.1"/>
    <property type="molecule type" value="Genomic_DNA"/>
</dbReference>
<accession>A0A6V7BK62</accession>
<name>A0A6V7BK62_9XANT</name>
<feature type="region of interest" description="Disordered" evidence="1">
    <location>
        <begin position="1"/>
        <end position="83"/>
    </location>
</feature>
<evidence type="ECO:0000313" key="5">
    <source>
        <dbReference type="Proteomes" id="UP001187425"/>
    </source>
</evidence>
<dbReference type="GeneID" id="55514369"/>
<gene>
    <name evidence="3" type="primary">xopB</name>
    <name evidence="2" type="ORF">CFBP498_03550</name>
    <name evidence="3" type="ORF">R4K57_11895</name>
</gene>
<evidence type="ECO:0000313" key="4">
    <source>
        <dbReference type="Proteomes" id="UP000515406"/>
    </source>
</evidence>
<dbReference type="InterPro" id="IPR053430">
    <property type="entry name" value="Plant_immune_effector"/>
</dbReference>
<dbReference type="NCBIfam" id="NF041309">
    <property type="entry name" value="XopB"/>
    <property type="match status" value="1"/>
</dbReference>
<organism evidence="2 4">
    <name type="scientific">Xanthomonas hortorum pv. vitians</name>
    <dbReference type="NCBI Taxonomy" id="83224"/>
    <lineage>
        <taxon>Bacteria</taxon>
        <taxon>Pseudomonadati</taxon>
        <taxon>Pseudomonadota</taxon>
        <taxon>Gammaproteobacteria</taxon>
        <taxon>Lysobacterales</taxon>
        <taxon>Lysobacteraceae</taxon>
        <taxon>Xanthomonas</taxon>
    </lineage>
</organism>
<reference evidence="3 5" key="2">
    <citation type="submission" date="2023-10" db="EMBL/GenBank/DDBJ databases">
        <title>A new tool for lettuce pathogen research.</title>
        <authorList>
            <person name="Horton K.N."/>
            <person name="Cseke L.J."/>
            <person name="Badiwe M."/>
            <person name="Tesfaye D."/>
            <person name="Klein A."/>
            <person name="Su J."/>
            <person name="Potnis N."/>
            <person name="Gassmann W."/>
        </authorList>
    </citation>
    <scope>NUCLEOTIDE SEQUENCE [LARGE SCALE GENOMIC DNA]</scope>
    <source>
        <strain evidence="3 5">JSKH1901</strain>
    </source>
</reference>
<proteinExistence type="predicted"/>
<dbReference type="Proteomes" id="UP000515406">
    <property type="component" value="Chromosome"/>
</dbReference>
<protein>
    <submittedName>
        <fullName evidence="3">XopB/HopD1 family type III secretion system effector</fullName>
    </submittedName>
</protein>
<evidence type="ECO:0000313" key="2">
    <source>
        <dbReference type="EMBL" id="CAD0302248.1"/>
    </source>
</evidence>
<keyword evidence="4" id="KW-1185">Reference proteome</keyword>
<evidence type="ECO:0000313" key="3">
    <source>
        <dbReference type="EMBL" id="MDV7249097.1"/>
    </source>
</evidence>
<reference evidence="2 4" key="1">
    <citation type="submission" date="2020-07" db="EMBL/GenBank/DDBJ databases">
        <authorList>
            <person name="Pothier F. J."/>
        </authorList>
    </citation>
    <scope>NUCLEOTIDE SEQUENCE [LARGE SCALE GENOMIC DNA]</scope>
    <source>
        <strain evidence="2 4">CFBP 498</strain>
    </source>
</reference>
<dbReference type="Proteomes" id="UP001187425">
    <property type="component" value="Unassembled WGS sequence"/>
</dbReference>
<dbReference type="AlphaFoldDB" id="A0A6V7BK62"/>
<dbReference type="EMBL" id="JAWMQI010000039">
    <property type="protein sequence ID" value="MDV7249097.1"/>
    <property type="molecule type" value="Genomic_DNA"/>
</dbReference>